<sequence length="707" mass="78986">MQTFENIVERAQPLARLCGEAPETRHVGFIIRMNYDRVEVLTNDHWRERVQGIPQNAILIAASFDPARLSSEPEMSRFVLAMRVLGPAPIQHEAENVAAIIEHHRSKTTAEHAGPLDGMDAYTHAHLQFSGLSCKVLGSFFQTEQGALAYGADIEDYFSVSSMRVFKPTGDALEMIANYCDPHRLEDARRETLEMGFPQPPDAFEFGLVRYTSTNRLQRKDGTDVPVSFQTADVMAKRCGVFGMTRTGKSNLVKTLAGSIALESMRAGGRVGQLILDLNGEYANANEQDRGALSQVFEDNVVRYRTRKPEGDFFDLRPNFYQSLDIGLTTLREALQADGSLGGADIKNFMEMELESEQPNDRGEGKRWAIKFAAYRCLLDAAGYEKTPSDDRVTFELGAKAASQAYQALELGDATNEAERAKGFRDHYGDPSRGMPLSNARSFFVALRKAEIELRGNSDENIGLRSSSGKAWMDESVLTMINLMVGRNKSDTPINSTNVLARYRNQHSARGTSSPAGEIHKHLSQGRIVIVDLSLSRPSERKELMERIAQGLFQLSLDIFTDAQRPPPILIYIEEAHNLIGKKADPDEPWPRVAKEGGKTNIGLVYATQEPSSIQPNILSNTENIISSHLNNDDEIRTLGKYYDFEDFGASLKKAQDVGFVRIKRLSAPFVMPVYVHKFEPETMEQLYQRQQKPEGFEPAPKPAQEH</sequence>
<dbReference type="Proteomes" id="UP001251857">
    <property type="component" value="Unassembled WGS sequence"/>
</dbReference>
<dbReference type="InterPro" id="IPR027417">
    <property type="entry name" value="P-loop_NTPase"/>
</dbReference>
<dbReference type="Gene3D" id="3.40.50.300">
    <property type="entry name" value="P-loop containing nucleotide triphosphate hydrolases"/>
    <property type="match status" value="2"/>
</dbReference>
<evidence type="ECO:0000256" key="1">
    <source>
        <dbReference type="SAM" id="MobiDB-lite"/>
    </source>
</evidence>
<feature type="domain" description="Helicase HerA central" evidence="2">
    <location>
        <begin position="221"/>
        <end position="318"/>
    </location>
</feature>
<comment type="caution">
    <text evidence="3">The sequence shown here is derived from an EMBL/GenBank/DDBJ whole genome shotgun (WGS) entry which is preliminary data.</text>
</comment>
<dbReference type="InterPro" id="IPR002789">
    <property type="entry name" value="HerA_central"/>
</dbReference>
<dbReference type="PANTHER" id="PTHR42957:SF1">
    <property type="entry name" value="HELICASE MJ1565-RELATED"/>
    <property type="match status" value="1"/>
</dbReference>
<dbReference type="EMBL" id="JAVRIB010000003">
    <property type="protein sequence ID" value="MDT0634114.1"/>
    <property type="molecule type" value="Genomic_DNA"/>
</dbReference>
<dbReference type="SUPFAM" id="SSF52540">
    <property type="entry name" value="P-loop containing nucleoside triphosphate hydrolases"/>
    <property type="match status" value="1"/>
</dbReference>
<name>A0ABU3BY96_9GAMM</name>
<organism evidence="3 4">
    <name type="scientific">Spectribacter hydrogenoxidans</name>
    <dbReference type="NCBI Taxonomy" id="3075608"/>
    <lineage>
        <taxon>Bacteria</taxon>
        <taxon>Pseudomonadati</taxon>
        <taxon>Pseudomonadota</taxon>
        <taxon>Gammaproteobacteria</taxon>
        <taxon>Salinisphaerales</taxon>
        <taxon>Salinisphaeraceae</taxon>
        <taxon>Spectribacter</taxon>
    </lineage>
</organism>
<evidence type="ECO:0000313" key="4">
    <source>
        <dbReference type="Proteomes" id="UP001251857"/>
    </source>
</evidence>
<accession>A0ABU3BY96</accession>
<dbReference type="Pfam" id="PF01935">
    <property type="entry name" value="DUF87"/>
    <property type="match status" value="1"/>
</dbReference>
<evidence type="ECO:0000259" key="2">
    <source>
        <dbReference type="Pfam" id="PF01935"/>
    </source>
</evidence>
<feature type="region of interest" description="Disordered" evidence="1">
    <location>
        <begin position="687"/>
        <end position="707"/>
    </location>
</feature>
<keyword evidence="4" id="KW-1185">Reference proteome</keyword>
<dbReference type="PANTHER" id="PTHR42957">
    <property type="entry name" value="HELICASE MJ1565-RELATED"/>
    <property type="match status" value="1"/>
</dbReference>
<reference evidence="3 4" key="1">
    <citation type="submission" date="2023-09" db="EMBL/GenBank/DDBJ databases">
        <authorList>
            <person name="Rey-Velasco X."/>
        </authorList>
    </citation>
    <scope>NUCLEOTIDE SEQUENCE [LARGE SCALE GENOMIC DNA]</scope>
    <source>
        <strain evidence="3 4">W335</strain>
    </source>
</reference>
<gene>
    <name evidence="3" type="ORF">RM532_04010</name>
</gene>
<dbReference type="InterPro" id="IPR008571">
    <property type="entry name" value="HerA-like"/>
</dbReference>
<protein>
    <submittedName>
        <fullName evidence="3">DUF87 domain-containing protein</fullName>
    </submittedName>
</protein>
<proteinExistence type="predicted"/>
<dbReference type="RefSeq" id="WP_311651859.1">
    <property type="nucleotide sequence ID" value="NZ_JAVRIB010000003.1"/>
</dbReference>
<evidence type="ECO:0000313" key="3">
    <source>
        <dbReference type="EMBL" id="MDT0634114.1"/>
    </source>
</evidence>